<dbReference type="RefSeq" id="WP_125326384.1">
    <property type="nucleotide sequence ID" value="NZ_CP034328.1"/>
</dbReference>
<dbReference type="AlphaFoldDB" id="A0A3S8U906"/>
<sequence>MEEKKATAIGLFNYAHSYAQSAVTLQDNQTDATHWNAPIHFLYFHAIELYLKSYLVAHGADLEVLRKKFGHKVCCLSNEAQALGLEFDDQARSVLRLMFDTDNVITSRYLRIGIHTRLPFTAHFDTCDGLHEQIMPKVYEGVPSGRRPILRDTKET</sequence>
<gene>
    <name evidence="1" type="ORF">EI545_15960</name>
</gene>
<reference evidence="1 2" key="1">
    <citation type="submission" date="2018-12" db="EMBL/GenBank/DDBJ databases">
        <title>Complete genome sequencing of Tabrizicola sp. K13M18.</title>
        <authorList>
            <person name="Bae J.-W."/>
        </authorList>
    </citation>
    <scope>NUCLEOTIDE SEQUENCE [LARGE SCALE GENOMIC DNA]</scope>
    <source>
        <strain evidence="1 2">K13M18</strain>
    </source>
</reference>
<protein>
    <recommendedName>
        <fullName evidence="3">HEPN domain-containing protein</fullName>
    </recommendedName>
</protein>
<evidence type="ECO:0000313" key="1">
    <source>
        <dbReference type="EMBL" id="AZL60192.1"/>
    </source>
</evidence>
<evidence type="ECO:0008006" key="3">
    <source>
        <dbReference type="Google" id="ProtNLM"/>
    </source>
</evidence>
<name>A0A3S8U906_9RHOB</name>
<evidence type="ECO:0000313" key="2">
    <source>
        <dbReference type="Proteomes" id="UP000282002"/>
    </source>
</evidence>
<dbReference type="KEGG" id="taw:EI545_15960"/>
<dbReference type="Proteomes" id="UP000282002">
    <property type="component" value="Chromosome"/>
</dbReference>
<dbReference type="OrthoDB" id="8023766at2"/>
<accession>A0A3S8U906</accession>
<organism evidence="1 2">
    <name type="scientific">Tabrizicola piscis</name>
    <dbReference type="NCBI Taxonomy" id="2494374"/>
    <lineage>
        <taxon>Bacteria</taxon>
        <taxon>Pseudomonadati</taxon>
        <taxon>Pseudomonadota</taxon>
        <taxon>Alphaproteobacteria</taxon>
        <taxon>Rhodobacterales</taxon>
        <taxon>Paracoccaceae</taxon>
        <taxon>Tabrizicola</taxon>
    </lineage>
</organism>
<proteinExistence type="predicted"/>
<dbReference type="EMBL" id="CP034328">
    <property type="protein sequence ID" value="AZL60192.1"/>
    <property type="molecule type" value="Genomic_DNA"/>
</dbReference>
<keyword evidence="2" id="KW-1185">Reference proteome</keyword>